<feature type="domain" description="Histidine kinase" evidence="8">
    <location>
        <begin position="332"/>
        <end position="553"/>
    </location>
</feature>
<evidence type="ECO:0000259" key="9">
    <source>
        <dbReference type="PROSITE" id="PS50110"/>
    </source>
</evidence>
<keyword evidence="7" id="KW-0472">Membrane</keyword>
<evidence type="ECO:0000256" key="7">
    <source>
        <dbReference type="SAM" id="Phobius"/>
    </source>
</evidence>
<feature type="domain" description="Response regulatory" evidence="9">
    <location>
        <begin position="573"/>
        <end position="689"/>
    </location>
</feature>
<dbReference type="InterPro" id="IPR011006">
    <property type="entry name" value="CheY-like_superfamily"/>
</dbReference>
<dbReference type="SUPFAM" id="SSF55874">
    <property type="entry name" value="ATPase domain of HSP90 chaperone/DNA topoisomerase II/histidine kinase"/>
    <property type="match status" value="1"/>
</dbReference>
<dbReference type="SMART" id="SM00387">
    <property type="entry name" value="HATPase_c"/>
    <property type="match status" value="1"/>
</dbReference>
<reference evidence="10 11" key="1">
    <citation type="submission" date="2019-06" db="EMBL/GenBank/DDBJ databases">
        <title>A large-scale integrated study on North Sea by COGITO (Coastal Microbe Genomic &amp; Taxonomic Observatory).</title>
        <authorList>
            <person name="Teeling H."/>
        </authorList>
    </citation>
    <scope>NUCLEOTIDE SEQUENCE [LARGE SCALE GENOMIC DNA]</scope>
    <source>
        <strain evidence="10 11">MAR_2009_79</strain>
    </source>
</reference>
<dbReference type="InterPro" id="IPR036890">
    <property type="entry name" value="HATPase_C_sf"/>
</dbReference>
<keyword evidence="4" id="KW-0808">Transferase</keyword>
<dbReference type="Gene3D" id="1.10.287.130">
    <property type="match status" value="1"/>
</dbReference>
<dbReference type="InterPro" id="IPR036641">
    <property type="entry name" value="HPT_dom_sf"/>
</dbReference>
<keyword evidence="11" id="KW-1185">Reference proteome</keyword>
<dbReference type="GO" id="GO:0016301">
    <property type="term" value="F:kinase activity"/>
    <property type="evidence" value="ECO:0007669"/>
    <property type="project" value="UniProtKB-KW"/>
</dbReference>
<dbReference type="CDD" id="cd00082">
    <property type="entry name" value="HisKA"/>
    <property type="match status" value="1"/>
</dbReference>
<dbReference type="PROSITE" id="PS50109">
    <property type="entry name" value="HIS_KIN"/>
    <property type="match status" value="1"/>
</dbReference>
<dbReference type="Pfam" id="PF00512">
    <property type="entry name" value="HisKA"/>
    <property type="match status" value="1"/>
</dbReference>
<keyword evidence="5 10" id="KW-0418">Kinase</keyword>
<dbReference type="PROSITE" id="PS50110">
    <property type="entry name" value="RESPONSE_REGULATORY"/>
    <property type="match status" value="1"/>
</dbReference>
<evidence type="ECO:0000256" key="3">
    <source>
        <dbReference type="ARBA" id="ARBA00022553"/>
    </source>
</evidence>
<sequence>MESLMNKTKNKFTFKIMFSYLMLGILTLVVAYFIFSEIKVFVSTDTATENDAKLLKTGSLLTELYEAESLSKLALQKKTPKSFTAYAQKIDSIFITIDSLKLLTVNDYQKEMLDSVQGLLKKKVFNSNELLRLKRKSETNNSIDNALKEFSKIEESLGKITPESLNPNYSDLPPDAQNTLKKWAEYLSENVPKDTSNIPVAQRVDSVLTVSKSLLAEAKQSNTKALRSVAQKELQLSRADLEISQQLRSIISAFEQEVITKSYNDNLKKQTALKRSLRVAGFASLLGIAIVGLFTFLITKDYWKVQLYRQQLEKEKKFSESLLRSREQLISTVSHDLRTPLNTITGYSELMENTGLSGKQVSYLKNVKSASKYVDSLVNDLLDFSKLEAGKIKIDQTAFILSDLIRETAENLKEINLKKPIELQVIIDRQLDKPVLGDPFRIRQILTNLIGNAYKFTNEGFIKVEANVLNEANGNYQTLIQVTDTGIGIKKEKQEHIFKEFTQAEDHTDKKYGGYGLGLTISKKLTELLGGEISLHSEENKGSTFSVEIPLEISKKPLNSPKKIEISPKVELSLLIIDDDPAMLKLLKEVCQHLGLTAHTYNNFDDVSKTGTLGYNMVLTDIQMPNITGFEVLGKLQNGTYSHYAGQPIVAMTGRKDLKRKQYIEAGFSDILQKPFTKDMFLDVLSNLFPQAVRKKAENTEKPNIASGSNLFHLGVISSFLGDDDEGIAEVLQTFITDTKTNMEKLKVAVDDMDIKTVNVVSHRMLPMFRQLNSKEIVPILEQMEILEIGQWEPKVLKQTYRDLQNKSTVLILAIKSYLATSPNYSD</sequence>
<keyword evidence="7" id="KW-0812">Transmembrane</keyword>
<evidence type="ECO:0000256" key="4">
    <source>
        <dbReference type="ARBA" id="ARBA00022679"/>
    </source>
</evidence>
<dbReference type="InterPro" id="IPR036097">
    <property type="entry name" value="HisK_dim/P_sf"/>
</dbReference>
<accession>A0ABY3AEV5</accession>
<dbReference type="SUPFAM" id="SSF52172">
    <property type="entry name" value="CheY-like"/>
    <property type="match status" value="1"/>
</dbReference>
<feature type="transmembrane region" description="Helical" evidence="7">
    <location>
        <begin position="279"/>
        <end position="299"/>
    </location>
</feature>
<keyword evidence="7" id="KW-1133">Transmembrane helix</keyword>
<dbReference type="CDD" id="cd17546">
    <property type="entry name" value="REC_hyHK_CKI1_RcsC-like"/>
    <property type="match status" value="1"/>
</dbReference>
<dbReference type="SUPFAM" id="SSF47384">
    <property type="entry name" value="Homodimeric domain of signal transducing histidine kinase"/>
    <property type="match status" value="1"/>
</dbReference>
<proteinExistence type="predicted"/>
<dbReference type="PANTHER" id="PTHR43047:SF64">
    <property type="entry name" value="HISTIDINE KINASE CONTAINING CHEY-HOMOLOGOUS RECEIVER DOMAIN AND PAS DOMAIN-RELATED"/>
    <property type="match status" value="1"/>
</dbReference>
<dbReference type="SUPFAM" id="SSF47226">
    <property type="entry name" value="Histidine-containing phosphotransfer domain, HPT domain"/>
    <property type="match status" value="1"/>
</dbReference>
<evidence type="ECO:0000313" key="11">
    <source>
        <dbReference type="Proteomes" id="UP000315363"/>
    </source>
</evidence>
<feature type="transmembrane region" description="Helical" evidence="7">
    <location>
        <begin position="12"/>
        <end position="35"/>
    </location>
</feature>
<dbReference type="SMART" id="SM00448">
    <property type="entry name" value="REC"/>
    <property type="match status" value="1"/>
</dbReference>
<comment type="caution">
    <text evidence="10">The sequence shown here is derived from an EMBL/GenBank/DDBJ whole genome shotgun (WGS) entry which is preliminary data.</text>
</comment>
<dbReference type="EC" id="2.7.13.3" evidence="2"/>
<evidence type="ECO:0000256" key="1">
    <source>
        <dbReference type="ARBA" id="ARBA00000085"/>
    </source>
</evidence>
<name>A0ABY3AEV5_9FLAO</name>
<dbReference type="InterPro" id="IPR004358">
    <property type="entry name" value="Sig_transdc_His_kin-like_C"/>
</dbReference>
<dbReference type="InterPro" id="IPR003661">
    <property type="entry name" value="HisK_dim/P_dom"/>
</dbReference>
<dbReference type="EMBL" id="VHIF01000001">
    <property type="protein sequence ID" value="TQO39307.1"/>
    <property type="molecule type" value="Genomic_DNA"/>
</dbReference>
<dbReference type="PRINTS" id="PR00344">
    <property type="entry name" value="BCTRLSENSOR"/>
</dbReference>
<protein>
    <recommendedName>
        <fullName evidence="2">histidine kinase</fullName>
        <ecNumber evidence="2">2.7.13.3</ecNumber>
    </recommendedName>
</protein>
<dbReference type="Gene3D" id="3.40.50.2300">
    <property type="match status" value="1"/>
</dbReference>
<dbReference type="InterPro" id="IPR001789">
    <property type="entry name" value="Sig_transdc_resp-reg_receiver"/>
</dbReference>
<dbReference type="Gene3D" id="3.30.565.10">
    <property type="entry name" value="Histidine kinase-like ATPase, C-terminal domain"/>
    <property type="match status" value="1"/>
</dbReference>
<dbReference type="PANTHER" id="PTHR43047">
    <property type="entry name" value="TWO-COMPONENT HISTIDINE PROTEIN KINASE"/>
    <property type="match status" value="1"/>
</dbReference>
<dbReference type="Proteomes" id="UP000315363">
    <property type="component" value="Unassembled WGS sequence"/>
</dbReference>
<dbReference type="Pfam" id="PF00072">
    <property type="entry name" value="Response_reg"/>
    <property type="match status" value="1"/>
</dbReference>
<organism evidence="10 11">
    <name type="scientific">Arenibacter algicola</name>
    <dbReference type="NCBI Taxonomy" id="616991"/>
    <lineage>
        <taxon>Bacteria</taxon>
        <taxon>Pseudomonadati</taxon>
        <taxon>Bacteroidota</taxon>
        <taxon>Flavobacteriia</taxon>
        <taxon>Flavobacteriales</taxon>
        <taxon>Flavobacteriaceae</taxon>
        <taxon>Arenibacter</taxon>
    </lineage>
</organism>
<feature type="modified residue" description="4-aspartylphosphate" evidence="6">
    <location>
        <position position="621"/>
    </location>
</feature>
<evidence type="ECO:0000256" key="6">
    <source>
        <dbReference type="PROSITE-ProRule" id="PRU00169"/>
    </source>
</evidence>
<dbReference type="InterPro" id="IPR005467">
    <property type="entry name" value="His_kinase_dom"/>
</dbReference>
<dbReference type="SMART" id="SM00388">
    <property type="entry name" value="HisKA"/>
    <property type="match status" value="1"/>
</dbReference>
<evidence type="ECO:0000259" key="8">
    <source>
        <dbReference type="PROSITE" id="PS50109"/>
    </source>
</evidence>
<dbReference type="InterPro" id="IPR003594">
    <property type="entry name" value="HATPase_dom"/>
</dbReference>
<gene>
    <name evidence="10" type="ORF">GQ41_3982</name>
</gene>
<dbReference type="Pfam" id="PF02518">
    <property type="entry name" value="HATPase_c"/>
    <property type="match status" value="1"/>
</dbReference>
<evidence type="ECO:0000256" key="2">
    <source>
        <dbReference type="ARBA" id="ARBA00012438"/>
    </source>
</evidence>
<keyword evidence="3 6" id="KW-0597">Phosphoprotein</keyword>
<evidence type="ECO:0000313" key="10">
    <source>
        <dbReference type="EMBL" id="TQO39307.1"/>
    </source>
</evidence>
<comment type="catalytic activity">
    <reaction evidence="1">
        <text>ATP + protein L-histidine = ADP + protein N-phospho-L-histidine.</text>
        <dbReference type="EC" id="2.7.13.3"/>
    </reaction>
</comment>
<dbReference type="CDD" id="cd16922">
    <property type="entry name" value="HATPase_EvgS-ArcB-TorS-like"/>
    <property type="match status" value="1"/>
</dbReference>
<evidence type="ECO:0000256" key="5">
    <source>
        <dbReference type="ARBA" id="ARBA00022777"/>
    </source>
</evidence>